<dbReference type="FunFam" id="3.40.50.1470:FF:000001">
    <property type="entry name" value="Peptidyl-tRNA hydrolase"/>
    <property type="match status" value="1"/>
</dbReference>
<evidence type="ECO:0000256" key="12">
    <source>
        <dbReference type="SAM" id="MobiDB-lite"/>
    </source>
</evidence>
<evidence type="ECO:0000256" key="11">
    <source>
        <dbReference type="RuleBase" id="RU004320"/>
    </source>
</evidence>
<feature type="binding site" evidence="9">
    <location>
        <position position="112"/>
    </location>
    <ligand>
        <name>tRNA</name>
        <dbReference type="ChEBI" id="CHEBI:17843"/>
    </ligand>
</feature>
<dbReference type="EC" id="3.1.1.29" evidence="1 9"/>
<comment type="catalytic activity">
    <reaction evidence="7 9 10">
        <text>an N-acyl-L-alpha-aminoacyl-tRNA + H2O = an N-acyl-L-amino acid + a tRNA + H(+)</text>
        <dbReference type="Rhea" id="RHEA:54448"/>
        <dbReference type="Rhea" id="RHEA-COMP:10123"/>
        <dbReference type="Rhea" id="RHEA-COMP:13883"/>
        <dbReference type="ChEBI" id="CHEBI:15377"/>
        <dbReference type="ChEBI" id="CHEBI:15378"/>
        <dbReference type="ChEBI" id="CHEBI:59874"/>
        <dbReference type="ChEBI" id="CHEBI:78442"/>
        <dbReference type="ChEBI" id="CHEBI:138191"/>
        <dbReference type="EC" id="3.1.1.29"/>
    </reaction>
</comment>
<keyword evidence="3 9" id="KW-0820">tRNA-binding</keyword>
<sequence length="209" mass="23078">MYVIAGLGNPGREYEGTRHNVGFMTLDALADKYNIDVREKAFKGLIGKGVIEGNKVILVKPQTYMNLSGECIRQVMDYYKVDPSEFIVIYDDISLVPGGIRIRKKGSAGGHNGIKNIIAHLGTQEFPRVRIGVGEKPARMDLADYVLGHFPKEEAETMTTAFKDGAAAVVDMMTEGVEAAMNHFNGAARGEKEKLEKQKAERKEEVKTQ</sequence>
<name>A0AAW3X1G9_9CLOT</name>
<evidence type="ECO:0000256" key="3">
    <source>
        <dbReference type="ARBA" id="ARBA00022555"/>
    </source>
</evidence>
<gene>
    <name evidence="9" type="primary">pth</name>
    <name evidence="13" type="ORF">H8S19_01550</name>
</gene>
<dbReference type="InterPro" id="IPR018171">
    <property type="entry name" value="Pept_tRNA_hydro_CS"/>
</dbReference>
<evidence type="ECO:0000256" key="9">
    <source>
        <dbReference type="HAMAP-Rule" id="MF_00083"/>
    </source>
</evidence>
<proteinExistence type="inferred from homology"/>
<dbReference type="GO" id="GO:0006515">
    <property type="term" value="P:protein quality control for misfolded or incompletely synthesized proteins"/>
    <property type="evidence" value="ECO:0007669"/>
    <property type="project" value="UniProtKB-UniRule"/>
</dbReference>
<dbReference type="GO" id="GO:0005737">
    <property type="term" value="C:cytoplasm"/>
    <property type="evidence" value="ECO:0007669"/>
    <property type="project" value="UniProtKB-SubCell"/>
</dbReference>
<feature type="site" description="Stabilizes the basic form of H active site to accept a proton" evidence="9">
    <location>
        <position position="91"/>
    </location>
</feature>
<evidence type="ECO:0000256" key="10">
    <source>
        <dbReference type="RuleBase" id="RU000673"/>
    </source>
</evidence>
<evidence type="ECO:0000256" key="8">
    <source>
        <dbReference type="ARBA" id="ARBA00050038"/>
    </source>
</evidence>
<dbReference type="GO" id="GO:0004045">
    <property type="term" value="F:peptidyl-tRNA hydrolase activity"/>
    <property type="evidence" value="ECO:0007669"/>
    <property type="project" value="UniProtKB-UniRule"/>
</dbReference>
<dbReference type="Gene3D" id="3.40.50.1470">
    <property type="entry name" value="Peptidyl-tRNA hydrolase"/>
    <property type="match status" value="1"/>
</dbReference>
<evidence type="ECO:0000313" key="14">
    <source>
        <dbReference type="Proteomes" id="UP000653904"/>
    </source>
</evidence>
<keyword evidence="2 9" id="KW-0963">Cytoplasm</keyword>
<keyword evidence="5 9" id="KW-0694">RNA-binding</keyword>
<dbReference type="AlphaFoldDB" id="A0AAW3X1G9"/>
<dbReference type="EMBL" id="JACOOW010000002">
    <property type="protein sequence ID" value="MBC5655776.1"/>
    <property type="molecule type" value="Genomic_DNA"/>
</dbReference>
<comment type="similarity">
    <text evidence="6 9 11">Belongs to the PTH family.</text>
</comment>
<keyword evidence="14" id="KW-1185">Reference proteome</keyword>
<dbReference type="Proteomes" id="UP000653904">
    <property type="component" value="Unassembled WGS sequence"/>
</dbReference>
<dbReference type="RefSeq" id="WP_022359889.1">
    <property type="nucleotide sequence ID" value="NZ_JACOOW010000002.1"/>
</dbReference>
<evidence type="ECO:0000256" key="4">
    <source>
        <dbReference type="ARBA" id="ARBA00022801"/>
    </source>
</evidence>
<evidence type="ECO:0000256" key="7">
    <source>
        <dbReference type="ARBA" id="ARBA00048707"/>
    </source>
</evidence>
<dbReference type="HAMAP" id="MF_00083">
    <property type="entry name" value="Pept_tRNA_hydro_bact"/>
    <property type="match status" value="1"/>
</dbReference>
<comment type="caution">
    <text evidence="13">The sequence shown here is derived from an EMBL/GenBank/DDBJ whole genome shotgun (WGS) entry which is preliminary data.</text>
</comment>
<feature type="site" description="Discriminates between blocked and unblocked aminoacyl-tRNA" evidence="9">
    <location>
        <position position="9"/>
    </location>
</feature>
<dbReference type="PANTHER" id="PTHR17224:SF1">
    <property type="entry name" value="PEPTIDYL-TRNA HYDROLASE"/>
    <property type="match status" value="1"/>
</dbReference>
<dbReference type="Pfam" id="PF01195">
    <property type="entry name" value="Pept_tRNA_hydro"/>
    <property type="match status" value="1"/>
</dbReference>
<dbReference type="SUPFAM" id="SSF53178">
    <property type="entry name" value="Peptidyl-tRNA hydrolase-like"/>
    <property type="match status" value="1"/>
</dbReference>
<feature type="binding site" evidence="9">
    <location>
        <position position="64"/>
    </location>
    <ligand>
        <name>tRNA</name>
        <dbReference type="ChEBI" id="CHEBI:17843"/>
    </ligand>
</feature>
<dbReference type="GO" id="GO:0000049">
    <property type="term" value="F:tRNA binding"/>
    <property type="evidence" value="ECO:0007669"/>
    <property type="project" value="UniProtKB-UniRule"/>
</dbReference>
<feature type="compositionally biased region" description="Basic and acidic residues" evidence="12">
    <location>
        <begin position="189"/>
        <end position="209"/>
    </location>
</feature>
<comment type="subunit">
    <text evidence="9">Monomer.</text>
</comment>
<feature type="region of interest" description="Disordered" evidence="12">
    <location>
        <begin position="185"/>
        <end position="209"/>
    </location>
</feature>
<evidence type="ECO:0000256" key="1">
    <source>
        <dbReference type="ARBA" id="ARBA00013260"/>
    </source>
</evidence>
<feature type="binding site" evidence="9">
    <location>
        <position position="66"/>
    </location>
    <ligand>
        <name>tRNA</name>
        <dbReference type="ChEBI" id="CHEBI:17843"/>
    </ligand>
</feature>
<comment type="function">
    <text evidence="9">Catalyzes the release of premature peptidyl moieties from peptidyl-tRNA molecules trapped in stalled 50S ribosomal subunits, and thus maintains levels of free tRNAs and 50S ribosomes.</text>
</comment>
<keyword evidence="4 9" id="KW-0378">Hydrolase</keyword>
<dbReference type="GO" id="GO:0072344">
    <property type="term" value="P:rescue of stalled ribosome"/>
    <property type="evidence" value="ECO:0007669"/>
    <property type="project" value="UniProtKB-UniRule"/>
</dbReference>
<dbReference type="PROSITE" id="PS01195">
    <property type="entry name" value="PEPT_TRNA_HYDROL_1"/>
    <property type="match status" value="1"/>
</dbReference>
<feature type="binding site" evidence="9">
    <location>
        <position position="14"/>
    </location>
    <ligand>
        <name>tRNA</name>
        <dbReference type="ChEBI" id="CHEBI:17843"/>
    </ligand>
</feature>
<evidence type="ECO:0000256" key="6">
    <source>
        <dbReference type="ARBA" id="ARBA00038063"/>
    </source>
</evidence>
<dbReference type="InterPro" id="IPR001328">
    <property type="entry name" value="Pept_tRNA_hydro"/>
</dbReference>
<reference evidence="13 14" key="1">
    <citation type="submission" date="2020-08" db="EMBL/GenBank/DDBJ databases">
        <title>Genome public.</title>
        <authorList>
            <person name="Liu C."/>
            <person name="Sun Q."/>
        </authorList>
    </citation>
    <scope>NUCLEOTIDE SEQUENCE [LARGE SCALE GENOMIC DNA]</scope>
    <source>
        <strain evidence="13 14">BX14</strain>
    </source>
</reference>
<dbReference type="PANTHER" id="PTHR17224">
    <property type="entry name" value="PEPTIDYL-TRNA HYDROLASE"/>
    <property type="match status" value="1"/>
</dbReference>
<dbReference type="NCBIfam" id="TIGR00447">
    <property type="entry name" value="pth"/>
    <property type="match status" value="1"/>
</dbReference>
<evidence type="ECO:0000256" key="5">
    <source>
        <dbReference type="ARBA" id="ARBA00022884"/>
    </source>
</evidence>
<dbReference type="InterPro" id="IPR036416">
    <property type="entry name" value="Pept_tRNA_hydro_sf"/>
</dbReference>
<accession>A0AAW3X1G9</accession>
<comment type="function">
    <text evidence="9">Hydrolyzes ribosome-free peptidyl-tRNAs (with 1 or more amino acids incorporated), which drop off the ribosome during protein synthesis, or as a result of ribosome stalling.</text>
</comment>
<evidence type="ECO:0000313" key="13">
    <source>
        <dbReference type="EMBL" id="MBC5655776.1"/>
    </source>
</evidence>
<dbReference type="CDD" id="cd00462">
    <property type="entry name" value="PTH"/>
    <property type="match status" value="1"/>
</dbReference>
<protein>
    <recommendedName>
        <fullName evidence="8 9">Peptidyl-tRNA hydrolase</fullName>
        <shortName evidence="9">Pth</shortName>
        <ecNumber evidence="1 9">3.1.1.29</ecNumber>
    </recommendedName>
</protein>
<comment type="subcellular location">
    <subcellularLocation>
        <location evidence="9">Cytoplasm</location>
    </subcellularLocation>
</comment>
<organism evidence="13 14">
    <name type="scientific">Clostridium segne</name>
    <dbReference type="NCBI Taxonomy" id="2763038"/>
    <lineage>
        <taxon>Bacteria</taxon>
        <taxon>Bacillati</taxon>
        <taxon>Bacillota</taxon>
        <taxon>Clostridia</taxon>
        <taxon>Eubacteriales</taxon>
        <taxon>Clostridiaceae</taxon>
        <taxon>Clostridium</taxon>
    </lineage>
</organism>
<evidence type="ECO:0000256" key="2">
    <source>
        <dbReference type="ARBA" id="ARBA00022490"/>
    </source>
</evidence>
<feature type="active site" description="Proton acceptor" evidence="9">
    <location>
        <position position="19"/>
    </location>
</feature>
<dbReference type="PROSITE" id="PS01196">
    <property type="entry name" value="PEPT_TRNA_HYDROL_2"/>
    <property type="match status" value="1"/>
</dbReference>